<evidence type="ECO:0000256" key="7">
    <source>
        <dbReference type="PROSITE-ProRule" id="PRU01360"/>
    </source>
</evidence>
<comment type="similarity">
    <text evidence="7">Belongs to the TonB-dependent receptor family.</text>
</comment>
<evidence type="ECO:0000256" key="5">
    <source>
        <dbReference type="ARBA" id="ARBA00023136"/>
    </source>
</evidence>
<comment type="caution">
    <text evidence="10">The sequence shown here is derived from an EMBL/GenBank/DDBJ whole genome shotgun (WGS) entry which is preliminary data.</text>
</comment>
<dbReference type="Gene3D" id="2.170.130.10">
    <property type="entry name" value="TonB-dependent receptor, plug domain"/>
    <property type="match status" value="1"/>
</dbReference>
<dbReference type="InterPro" id="IPR008969">
    <property type="entry name" value="CarboxyPept-like_regulatory"/>
</dbReference>
<evidence type="ECO:0000256" key="6">
    <source>
        <dbReference type="ARBA" id="ARBA00023237"/>
    </source>
</evidence>
<evidence type="ECO:0000256" key="4">
    <source>
        <dbReference type="ARBA" id="ARBA00022692"/>
    </source>
</evidence>
<evidence type="ECO:0000256" key="1">
    <source>
        <dbReference type="ARBA" id="ARBA00004571"/>
    </source>
</evidence>
<gene>
    <name evidence="10" type="ORF">GGR27_000836</name>
</gene>
<dbReference type="Gene3D" id="2.40.170.20">
    <property type="entry name" value="TonB-dependent receptor, beta-barrel domain"/>
    <property type="match status" value="1"/>
</dbReference>
<dbReference type="SUPFAM" id="SSF49464">
    <property type="entry name" value="Carboxypeptidase regulatory domain-like"/>
    <property type="match status" value="1"/>
</dbReference>
<keyword evidence="4 7" id="KW-0812">Transmembrane</keyword>
<keyword evidence="3 7" id="KW-1134">Transmembrane beta strand</keyword>
<dbReference type="Pfam" id="PF07715">
    <property type="entry name" value="Plug"/>
    <property type="match status" value="1"/>
</dbReference>
<dbReference type="Gene3D" id="2.60.40.1120">
    <property type="entry name" value="Carboxypeptidase-like, regulatory domain"/>
    <property type="match status" value="1"/>
</dbReference>
<dbReference type="RefSeq" id="WP_209037870.1">
    <property type="nucleotide sequence ID" value="NZ_JAATJH010000001.1"/>
</dbReference>
<dbReference type="InterPro" id="IPR037066">
    <property type="entry name" value="Plug_dom_sf"/>
</dbReference>
<evidence type="ECO:0000313" key="11">
    <source>
        <dbReference type="Proteomes" id="UP000770785"/>
    </source>
</evidence>
<feature type="signal peptide" evidence="8">
    <location>
        <begin position="1"/>
        <end position="26"/>
    </location>
</feature>
<dbReference type="EMBL" id="JAATJH010000001">
    <property type="protein sequence ID" value="NJC25355.1"/>
    <property type="molecule type" value="Genomic_DNA"/>
</dbReference>
<dbReference type="InterPro" id="IPR023997">
    <property type="entry name" value="TonB-dep_OMP_SusC/RagA_CS"/>
</dbReference>
<evidence type="ECO:0000313" key="10">
    <source>
        <dbReference type="EMBL" id="NJC25355.1"/>
    </source>
</evidence>
<evidence type="ECO:0000256" key="8">
    <source>
        <dbReference type="SAM" id="SignalP"/>
    </source>
</evidence>
<keyword evidence="11" id="KW-1185">Reference proteome</keyword>
<comment type="subcellular location">
    <subcellularLocation>
        <location evidence="1 7">Cell outer membrane</location>
        <topology evidence="1 7">Multi-pass membrane protein</topology>
    </subcellularLocation>
</comment>
<reference evidence="10 11" key="1">
    <citation type="submission" date="2020-03" db="EMBL/GenBank/DDBJ databases">
        <title>Genomic Encyclopedia of Type Strains, Phase IV (KMG-IV): sequencing the most valuable type-strain genomes for metagenomic binning, comparative biology and taxonomic classification.</title>
        <authorList>
            <person name="Goeker M."/>
        </authorList>
    </citation>
    <scope>NUCLEOTIDE SEQUENCE [LARGE SCALE GENOMIC DNA]</scope>
    <source>
        <strain evidence="10 11">DSM 105096</strain>
    </source>
</reference>
<dbReference type="NCBIfam" id="TIGR04056">
    <property type="entry name" value="OMP_RagA_SusC"/>
    <property type="match status" value="1"/>
</dbReference>
<evidence type="ECO:0000259" key="9">
    <source>
        <dbReference type="Pfam" id="PF07715"/>
    </source>
</evidence>
<accession>A0ABX0X8J3</accession>
<keyword evidence="8" id="KW-0732">Signal</keyword>
<evidence type="ECO:0000256" key="3">
    <source>
        <dbReference type="ARBA" id="ARBA00022452"/>
    </source>
</evidence>
<protein>
    <submittedName>
        <fullName evidence="10">Iron complex outermembrane receptor protein</fullName>
    </submittedName>
</protein>
<dbReference type="SUPFAM" id="SSF56935">
    <property type="entry name" value="Porins"/>
    <property type="match status" value="1"/>
</dbReference>
<keyword evidence="6 7" id="KW-0998">Cell outer membrane</keyword>
<dbReference type="PROSITE" id="PS52016">
    <property type="entry name" value="TONB_DEPENDENT_REC_3"/>
    <property type="match status" value="1"/>
</dbReference>
<dbReference type="Pfam" id="PF13715">
    <property type="entry name" value="CarbopepD_reg_2"/>
    <property type="match status" value="1"/>
</dbReference>
<proteinExistence type="inferred from homology"/>
<feature type="chain" id="PRO_5046285019" evidence="8">
    <location>
        <begin position="27"/>
        <end position="995"/>
    </location>
</feature>
<dbReference type="Proteomes" id="UP000770785">
    <property type="component" value="Unassembled WGS sequence"/>
</dbReference>
<name>A0ABX0X8J3_9BACT</name>
<evidence type="ECO:0000256" key="2">
    <source>
        <dbReference type="ARBA" id="ARBA00022448"/>
    </source>
</evidence>
<keyword evidence="5 7" id="KW-0472">Membrane</keyword>
<feature type="domain" description="TonB-dependent receptor plug" evidence="9">
    <location>
        <begin position="120"/>
        <end position="246"/>
    </location>
</feature>
<keyword evidence="2 7" id="KW-0813">Transport</keyword>
<keyword evidence="10" id="KW-0675">Receptor</keyword>
<organism evidence="10 11">
    <name type="scientific">Neolewinella antarctica</name>
    <dbReference type="NCBI Taxonomy" id="442734"/>
    <lineage>
        <taxon>Bacteria</taxon>
        <taxon>Pseudomonadati</taxon>
        <taxon>Bacteroidota</taxon>
        <taxon>Saprospiria</taxon>
        <taxon>Saprospirales</taxon>
        <taxon>Lewinellaceae</taxon>
        <taxon>Neolewinella</taxon>
    </lineage>
</organism>
<dbReference type="InterPro" id="IPR039426">
    <property type="entry name" value="TonB-dep_rcpt-like"/>
</dbReference>
<dbReference type="NCBIfam" id="TIGR04057">
    <property type="entry name" value="SusC_RagA_signa"/>
    <property type="match status" value="1"/>
</dbReference>
<dbReference type="InterPro" id="IPR036942">
    <property type="entry name" value="Beta-barrel_TonB_sf"/>
</dbReference>
<sequence>MKLNINQTMRGCLLPLLLLLFTGALAAQSQVSGTIKDAESSDPLIGASVFVTGTTTGTVTDFDGNYTLNVPAGAESLSVSYTGYSTQEIAINGQTVLNIDLSAGELLDEVVVIGYGSVKKSDLTGAVVALTEEDFNSGVITSPEELIQGRAAGVQITQTSGEPGAGVNFRIRGTSSVRANNNPLFVIDGVPLASEDVSASANVGDFGQATARNPLNFLNPNDIASIDILKDASATAIYGSRGANGVVLITTKKGDSGGGRLDYNVSVGVANISKRFDLLNADEYLGAIRDLNGQDAADDLNMGANTDWQDEIFRTGITQTHSLGFGAGDDNGNYRFSASYMDQEGIVKDSGLKRTTGRFNGSRRFINDRLTIGTQITISDIRDDNVPITRNAGAGGDLLGAVLKSNPTNPVFNPDGTPFQPLDNTEPSPTAILAYYEGFTQTLRGLANISAELEIVDGLKFKTVYGLDRSNSSRTDAISPLLNSQGVAGSGRLSNSDVTVENTLWENYFTYDRDFGAISFNGLVGYSYQEFSRSGRFNTLGDFQTDDLSTIINNQASAEIVSQGNSFNNINELQSYYTRLSLDINDKFLVTATVRADGSTRFGSENRYGYFPSFAAKWRLLEEDFVPDFFSTLGLRVGYGVTGNQEFGNNLFRRANRYSDVNIDANGNINDSRFEIVGARNPALKWESTSQLNAGIDFGFNNNRVSGSIDYYKKNTNDLLILSVFAQPADVPFIFRNLDANVINEGVELALDLVAVDKENFGWDINFNVGYNNNVVRDLDGTYDTGEINGQGLTGAFAQRIAEGQPLYSFYLREFVGFSEDGNRQLYANGDVQGFVGASPLPNLTGGLTNRFTFGNLDLSIFFAGQFGQYVYSNTANAYFTQGALNNGRNVTRDVVGNGEGTLNSPDVSTRFLEKADFVRLQNASLGYTVPVGSGVLNSLRFTLTGQNLFVLTGYSGQDPEVSVGKSLNGVPSAGIDSNTYPRARTIILGLNASF</sequence>
<dbReference type="InterPro" id="IPR012910">
    <property type="entry name" value="Plug_dom"/>
</dbReference>
<dbReference type="InterPro" id="IPR023996">
    <property type="entry name" value="TonB-dep_OMP_SusC/RagA"/>
</dbReference>